<dbReference type="EMBL" id="JACHBX010000004">
    <property type="protein sequence ID" value="MBB6135696.1"/>
    <property type="molecule type" value="Genomic_DNA"/>
</dbReference>
<dbReference type="RefSeq" id="WP_183556346.1">
    <property type="nucleotide sequence ID" value="NZ_JACHBX010000004.1"/>
</dbReference>
<sequence length="187" mass="19816">MGADTAPRSRCIALLRGVNVGRAKRIAMADLRKLVEDLGYTGVRSLLNSGNIVFDAVVPPSDAAQEIEAAMALHLGVSARVFVFASHEVAEIVDDNPLLHVATDHARLFVFLLAGAPQRALAADLCGQDWAPENMALGRRAVYVWCPQGLLDSAAAAALGKRLGDGATSRNWNTMIKLHSLCCAGAD</sequence>
<gene>
    <name evidence="1" type="ORF">HD842_003863</name>
</gene>
<comment type="caution">
    <text evidence="1">The sequence shown here is derived from an EMBL/GenBank/DDBJ whole genome shotgun (WGS) entry which is preliminary data.</text>
</comment>
<accession>A0A7W9X3D1</accession>
<dbReference type="InterPro" id="IPR012545">
    <property type="entry name" value="DUF1697"/>
</dbReference>
<proteinExistence type="predicted"/>
<protein>
    <submittedName>
        <fullName evidence="1">Uncharacterized protein (DUF1697 family)</fullName>
    </submittedName>
</protein>
<evidence type="ECO:0000313" key="1">
    <source>
        <dbReference type="EMBL" id="MBB6135696.1"/>
    </source>
</evidence>
<dbReference type="Pfam" id="PF08002">
    <property type="entry name" value="DUF1697"/>
    <property type="match status" value="1"/>
</dbReference>
<dbReference type="Proteomes" id="UP000540787">
    <property type="component" value="Unassembled WGS sequence"/>
</dbReference>
<name>A0A7W9X3D1_9BURK</name>
<dbReference type="AlphaFoldDB" id="A0A7W9X3D1"/>
<dbReference type="PANTHER" id="PTHR36439:SF1">
    <property type="entry name" value="DUF1697 DOMAIN-CONTAINING PROTEIN"/>
    <property type="match status" value="1"/>
</dbReference>
<keyword evidence="2" id="KW-1185">Reference proteome</keyword>
<evidence type="ECO:0000313" key="2">
    <source>
        <dbReference type="Proteomes" id="UP000540787"/>
    </source>
</evidence>
<dbReference type="PIRSF" id="PIRSF008502">
    <property type="entry name" value="UCP008502"/>
    <property type="match status" value="1"/>
</dbReference>
<dbReference type="PANTHER" id="PTHR36439">
    <property type="entry name" value="BLL4334 PROTEIN"/>
    <property type="match status" value="1"/>
</dbReference>
<reference evidence="1 2" key="1">
    <citation type="submission" date="2020-08" db="EMBL/GenBank/DDBJ databases">
        <title>The Agave Microbiome: Exploring the role of microbial communities in plant adaptations to desert environments.</title>
        <authorList>
            <person name="Partida-Martinez L.P."/>
        </authorList>
    </citation>
    <scope>NUCLEOTIDE SEQUENCE [LARGE SCALE GENOMIC DNA]</scope>
    <source>
        <strain evidence="1 2">AT3.2</strain>
    </source>
</reference>
<dbReference type="Gene3D" id="3.30.70.1280">
    <property type="entry name" value="SP0830-like domains"/>
    <property type="match status" value="1"/>
</dbReference>
<dbReference type="SUPFAM" id="SSF160379">
    <property type="entry name" value="SP0830-like"/>
    <property type="match status" value="1"/>
</dbReference>
<organism evidence="1 2">
    <name type="scientific">Massilia aurea</name>
    <dbReference type="NCBI Taxonomy" id="373040"/>
    <lineage>
        <taxon>Bacteria</taxon>
        <taxon>Pseudomonadati</taxon>
        <taxon>Pseudomonadota</taxon>
        <taxon>Betaproteobacteria</taxon>
        <taxon>Burkholderiales</taxon>
        <taxon>Oxalobacteraceae</taxon>
        <taxon>Telluria group</taxon>
        <taxon>Massilia</taxon>
    </lineage>
</organism>